<dbReference type="EMBL" id="SDGV01000010">
    <property type="protein sequence ID" value="THB61653.1"/>
    <property type="molecule type" value="Genomic_DNA"/>
</dbReference>
<evidence type="ECO:0000256" key="6">
    <source>
        <dbReference type="SAM" id="Phobius"/>
    </source>
</evidence>
<dbReference type="Proteomes" id="UP000310506">
    <property type="component" value="Unassembled WGS sequence"/>
</dbReference>
<dbReference type="RefSeq" id="WP_136136425.1">
    <property type="nucleotide sequence ID" value="NZ_SDGV01000010.1"/>
</dbReference>
<name>A0A4S3B748_9ENTE</name>
<keyword evidence="5 6" id="KW-0472">Membrane</keyword>
<dbReference type="PROSITE" id="PS50850">
    <property type="entry name" value="MFS"/>
    <property type="match status" value="1"/>
</dbReference>
<dbReference type="InterPro" id="IPR011701">
    <property type="entry name" value="MFS"/>
</dbReference>
<feature type="transmembrane region" description="Helical" evidence="6">
    <location>
        <begin position="131"/>
        <end position="154"/>
    </location>
</feature>
<gene>
    <name evidence="8" type="ORF">ESZ54_04165</name>
</gene>
<dbReference type="Gene3D" id="1.20.1250.20">
    <property type="entry name" value="MFS general substrate transporter like domains"/>
    <property type="match status" value="1"/>
</dbReference>
<evidence type="ECO:0000256" key="3">
    <source>
        <dbReference type="ARBA" id="ARBA00022692"/>
    </source>
</evidence>
<sequence length="384" mass="41351">MENKKSMLYLAIMNLFLVFLGAGLVIPVMPVLKDQMHLSGATMGTLVSVFAAAQLIVSPIGGHLSDKVGRKLIIVVGMFIFSISEIVFGLGQTVELLYLARGLGGIAAALIMPSVTAYVADVTTFEERPKAMGLVSAAISGGFIIGPGLGGFIAHFGIRMPFFTAGILGLGGAILSLMILKEPEKKIVHGQVNTKGSILEILKNPLFTFPFIVIIMSSFGLQAFESIYSIMATINFGFTPMEMAIVITISGSLALVCQIVFFDSIIKRIGEVGLIRLGFFTSALFIAILSVNHGKIIVSICTFIIFLAFDLLRPAITTYLSRYAGDRQGTVNGLNSTFTSFGNIVGPMMSGFLFDINHFYPYYVSAAVMFATALLSLFWKKPQT</sequence>
<comment type="subcellular location">
    <subcellularLocation>
        <location evidence="1">Cell membrane</location>
        <topology evidence="1">Multi-pass membrane protein</topology>
    </subcellularLocation>
</comment>
<feature type="domain" description="Major facilitator superfamily (MFS) profile" evidence="7">
    <location>
        <begin position="7"/>
        <end position="384"/>
    </location>
</feature>
<dbReference type="GO" id="GO:0005886">
    <property type="term" value="C:plasma membrane"/>
    <property type="evidence" value="ECO:0007669"/>
    <property type="project" value="UniProtKB-SubCell"/>
</dbReference>
<protein>
    <submittedName>
        <fullName evidence="8">MFS transporter</fullName>
    </submittedName>
</protein>
<comment type="caution">
    <text evidence="8">The sequence shown here is derived from an EMBL/GenBank/DDBJ whole genome shotgun (WGS) entry which is preliminary data.</text>
</comment>
<keyword evidence="3 6" id="KW-0812">Transmembrane</keyword>
<keyword evidence="4 6" id="KW-1133">Transmembrane helix</keyword>
<dbReference type="Pfam" id="PF07690">
    <property type="entry name" value="MFS_1"/>
    <property type="match status" value="1"/>
</dbReference>
<dbReference type="PRINTS" id="PR01035">
    <property type="entry name" value="TCRTETA"/>
</dbReference>
<dbReference type="OrthoDB" id="9793283at2"/>
<feature type="transmembrane region" description="Helical" evidence="6">
    <location>
        <begin position="274"/>
        <end position="290"/>
    </location>
</feature>
<evidence type="ECO:0000256" key="4">
    <source>
        <dbReference type="ARBA" id="ARBA00022989"/>
    </source>
</evidence>
<dbReference type="InterPro" id="IPR001958">
    <property type="entry name" value="Tet-R_TetA/multi-R_MdtG-like"/>
</dbReference>
<evidence type="ECO:0000313" key="9">
    <source>
        <dbReference type="Proteomes" id="UP000310506"/>
    </source>
</evidence>
<dbReference type="PANTHER" id="PTHR23504">
    <property type="entry name" value="MAJOR FACILITATOR SUPERFAMILY DOMAIN-CONTAINING PROTEIN 10"/>
    <property type="match status" value="1"/>
</dbReference>
<feature type="transmembrane region" description="Helical" evidence="6">
    <location>
        <begin position="201"/>
        <end position="223"/>
    </location>
</feature>
<dbReference type="InterPro" id="IPR020846">
    <property type="entry name" value="MFS_dom"/>
</dbReference>
<feature type="transmembrane region" description="Helical" evidence="6">
    <location>
        <begin position="333"/>
        <end position="354"/>
    </location>
</feature>
<dbReference type="PANTHER" id="PTHR23504:SF115">
    <property type="entry name" value="MULTIDRUG RESISTANCE PROTEIN 2"/>
    <property type="match status" value="1"/>
</dbReference>
<evidence type="ECO:0000259" key="7">
    <source>
        <dbReference type="PROSITE" id="PS50850"/>
    </source>
</evidence>
<feature type="transmembrane region" description="Helical" evidence="6">
    <location>
        <begin position="72"/>
        <end position="90"/>
    </location>
</feature>
<dbReference type="SUPFAM" id="SSF103473">
    <property type="entry name" value="MFS general substrate transporter"/>
    <property type="match status" value="1"/>
</dbReference>
<evidence type="ECO:0000256" key="2">
    <source>
        <dbReference type="ARBA" id="ARBA00022448"/>
    </source>
</evidence>
<feature type="transmembrane region" description="Helical" evidence="6">
    <location>
        <begin position="96"/>
        <end position="119"/>
    </location>
</feature>
<evidence type="ECO:0000313" key="8">
    <source>
        <dbReference type="EMBL" id="THB61653.1"/>
    </source>
</evidence>
<reference evidence="8 9" key="1">
    <citation type="submission" date="2019-01" db="EMBL/GenBank/DDBJ databases">
        <title>Vagococcus silagei sp. nov. isolated from brewer's grain.</title>
        <authorList>
            <person name="Guu J.-R."/>
        </authorList>
    </citation>
    <scope>NUCLEOTIDE SEQUENCE [LARGE SCALE GENOMIC DNA]</scope>
    <source>
        <strain evidence="8 9">2B-2</strain>
    </source>
</reference>
<accession>A0A4S3B748</accession>
<feature type="transmembrane region" description="Helical" evidence="6">
    <location>
        <begin position="296"/>
        <end position="312"/>
    </location>
</feature>
<feature type="transmembrane region" description="Helical" evidence="6">
    <location>
        <begin position="41"/>
        <end position="60"/>
    </location>
</feature>
<feature type="transmembrane region" description="Helical" evidence="6">
    <location>
        <begin position="360"/>
        <end position="379"/>
    </location>
</feature>
<proteinExistence type="predicted"/>
<dbReference type="CDD" id="cd17325">
    <property type="entry name" value="MFS_MdtG_SLC18_like"/>
    <property type="match status" value="1"/>
</dbReference>
<dbReference type="InterPro" id="IPR036259">
    <property type="entry name" value="MFS_trans_sf"/>
</dbReference>
<feature type="transmembrane region" description="Helical" evidence="6">
    <location>
        <begin position="7"/>
        <end position="29"/>
    </location>
</feature>
<feature type="transmembrane region" description="Helical" evidence="6">
    <location>
        <begin position="160"/>
        <end position="180"/>
    </location>
</feature>
<keyword evidence="9" id="KW-1185">Reference proteome</keyword>
<dbReference type="AlphaFoldDB" id="A0A4S3B748"/>
<organism evidence="8 9">
    <name type="scientific">Vagococcus silagei</name>
    <dbReference type="NCBI Taxonomy" id="2508885"/>
    <lineage>
        <taxon>Bacteria</taxon>
        <taxon>Bacillati</taxon>
        <taxon>Bacillota</taxon>
        <taxon>Bacilli</taxon>
        <taxon>Lactobacillales</taxon>
        <taxon>Enterococcaceae</taxon>
        <taxon>Vagococcus</taxon>
    </lineage>
</organism>
<dbReference type="GO" id="GO:0022857">
    <property type="term" value="F:transmembrane transporter activity"/>
    <property type="evidence" value="ECO:0007669"/>
    <property type="project" value="InterPro"/>
</dbReference>
<evidence type="ECO:0000256" key="5">
    <source>
        <dbReference type="ARBA" id="ARBA00023136"/>
    </source>
</evidence>
<feature type="transmembrane region" description="Helical" evidence="6">
    <location>
        <begin position="243"/>
        <end position="262"/>
    </location>
</feature>
<keyword evidence="2" id="KW-0813">Transport</keyword>
<evidence type="ECO:0000256" key="1">
    <source>
        <dbReference type="ARBA" id="ARBA00004651"/>
    </source>
</evidence>